<dbReference type="InterPro" id="IPR018307">
    <property type="entry name" value="ABL9/DENND6_dom"/>
</dbReference>
<dbReference type="InterPro" id="IPR037516">
    <property type="entry name" value="Tripartite_DENN"/>
</dbReference>
<sequence>MLPRKPSHHDTRTGSVRDSAASLHVPAHAPVRTAVSVAASVSASPSPSPSASASALSSPNPPTSTHDILHTMRKTVLHVLLAQFHHKQGPKIEYVHPPFPSSSTVAAVDNAKVNHSPHPRENDHGHSAATPAPTQPPCDLPAEWSFLPFLCLPDGAHGADEDFIYFHLPPVPDWASADYPQTTLFGLACFRQLDANELVVKTADVTRSRVQKAVVVLAREPILNAIRDKLRLTTQALFAQRDFSKLDILNDLYDNITSLSTRDPLSDGSLYMGISLREMIFKFRTKLLQLFKLFLLEKRILFFGARVEKVCLYQYGLVGLIPELLRNLRDVGSPALAYEDVEIDGNVEHTSSSSHALRYKLFGLPLRIFGQGVFFQPYIPLQQMDVLTSSATNSFLVGTSNVIFTHKSSMIDAVVNVDHGTIEITDPALNSYVALTAADKRFMEEITKSVLATWSPDGDNMESQQINYEGSDEHVRSRFEEYLLSLMACEKAADNASNSSPSPPASIKPRDLLGDFGHVWVSQWQATNNFGTWDRCTSPSLAEQYRPEHPFAGTTALGAMQASFANKMTEMKLDRAISNTSSQLKEGQQKLFANMSSWYEKRKREWNLSSDNGKNPDKSPSTASLSFPPTPQMPKNEGYEDSHSNRTTSSGASSSHTPDGDGAHALIVSSALPL</sequence>
<accession>A0A507D3U8</accession>
<evidence type="ECO:0000313" key="5">
    <source>
        <dbReference type="Proteomes" id="UP000320475"/>
    </source>
</evidence>
<evidence type="ECO:0000256" key="1">
    <source>
        <dbReference type="ARBA" id="ARBA00038178"/>
    </source>
</evidence>
<feature type="region of interest" description="Disordered" evidence="2">
    <location>
        <begin position="1"/>
        <end position="27"/>
    </location>
</feature>
<organism evidence="4 5">
    <name type="scientific">Synchytrium endobioticum</name>
    <dbReference type="NCBI Taxonomy" id="286115"/>
    <lineage>
        <taxon>Eukaryota</taxon>
        <taxon>Fungi</taxon>
        <taxon>Fungi incertae sedis</taxon>
        <taxon>Chytridiomycota</taxon>
        <taxon>Chytridiomycota incertae sedis</taxon>
        <taxon>Chytridiomycetes</taxon>
        <taxon>Synchytriales</taxon>
        <taxon>Synchytriaceae</taxon>
        <taxon>Synchytrium</taxon>
    </lineage>
</organism>
<feature type="region of interest" description="Disordered" evidence="2">
    <location>
        <begin position="113"/>
        <end position="135"/>
    </location>
</feature>
<comment type="similarity">
    <text evidence="1">Belongs to the AVL9 family.</text>
</comment>
<protein>
    <recommendedName>
        <fullName evidence="3">UDENN domain-containing protein</fullName>
    </recommendedName>
</protein>
<dbReference type="Gene3D" id="3.40.50.11500">
    <property type="match status" value="1"/>
</dbReference>
<dbReference type="EMBL" id="QEAM01000119">
    <property type="protein sequence ID" value="TPX45997.1"/>
    <property type="molecule type" value="Genomic_DNA"/>
</dbReference>
<dbReference type="GO" id="GO:0005737">
    <property type="term" value="C:cytoplasm"/>
    <property type="evidence" value="ECO:0007669"/>
    <property type="project" value="TreeGrafter"/>
</dbReference>
<evidence type="ECO:0000256" key="2">
    <source>
        <dbReference type="SAM" id="MobiDB-lite"/>
    </source>
</evidence>
<feature type="compositionally biased region" description="Low complexity" evidence="2">
    <location>
        <begin position="645"/>
        <end position="657"/>
    </location>
</feature>
<feature type="region of interest" description="Disordered" evidence="2">
    <location>
        <begin position="607"/>
        <end position="674"/>
    </location>
</feature>
<dbReference type="PANTHER" id="PTHR31017">
    <property type="entry name" value="LATE SECRETORY PATHWAY PROTEIN AVL9-RELATED"/>
    <property type="match status" value="1"/>
</dbReference>
<comment type="caution">
    <text evidence="4">The sequence shown here is derived from an EMBL/GenBank/DDBJ whole genome shotgun (WGS) entry which is preliminary data.</text>
</comment>
<reference evidence="4 5" key="1">
    <citation type="journal article" date="2019" name="Sci. Rep.">
        <title>Comparative genomics of chytrid fungi reveal insights into the obligate biotrophic and pathogenic lifestyle of Synchytrium endobioticum.</title>
        <authorList>
            <person name="van de Vossenberg B.T.L.H."/>
            <person name="Warris S."/>
            <person name="Nguyen H.D.T."/>
            <person name="van Gent-Pelzer M.P.E."/>
            <person name="Joly D.L."/>
            <person name="van de Geest H.C."/>
            <person name="Bonants P.J.M."/>
            <person name="Smith D.S."/>
            <person name="Levesque C.A."/>
            <person name="van der Lee T.A.J."/>
        </authorList>
    </citation>
    <scope>NUCLEOTIDE SEQUENCE [LARGE SCALE GENOMIC DNA]</scope>
    <source>
        <strain evidence="4 5">LEV6574</strain>
    </source>
</reference>
<dbReference type="VEuPathDB" id="FungiDB:SeMB42_g05127"/>
<feature type="domain" description="UDENN" evidence="3">
    <location>
        <begin position="110"/>
        <end position="548"/>
    </location>
</feature>
<dbReference type="AlphaFoldDB" id="A0A507D3U8"/>
<feature type="region of interest" description="Disordered" evidence="2">
    <location>
        <begin position="41"/>
        <end position="67"/>
    </location>
</feature>
<feature type="compositionally biased region" description="Polar residues" evidence="2">
    <location>
        <begin position="607"/>
        <end position="627"/>
    </location>
</feature>
<evidence type="ECO:0000313" key="4">
    <source>
        <dbReference type="EMBL" id="TPX45997.1"/>
    </source>
</evidence>
<evidence type="ECO:0000259" key="3">
    <source>
        <dbReference type="PROSITE" id="PS50211"/>
    </source>
</evidence>
<dbReference type="InterPro" id="IPR043153">
    <property type="entry name" value="DENN_C"/>
</dbReference>
<dbReference type="PROSITE" id="PS50211">
    <property type="entry name" value="DENN"/>
    <property type="match status" value="1"/>
</dbReference>
<dbReference type="Proteomes" id="UP000320475">
    <property type="component" value="Unassembled WGS sequence"/>
</dbReference>
<dbReference type="OrthoDB" id="192887at2759"/>
<dbReference type="Pfam" id="PF09794">
    <property type="entry name" value="Avl9"/>
    <property type="match status" value="1"/>
</dbReference>
<proteinExistence type="inferred from homology"/>
<name>A0A507D3U8_9FUNG</name>
<dbReference type="PANTHER" id="PTHR31017:SF1">
    <property type="entry name" value="LATE SECRETORY PATHWAY PROTEIN AVL9 HOMOLOG"/>
    <property type="match status" value="1"/>
</dbReference>
<feature type="compositionally biased region" description="Low complexity" evidence="2">
    <location>
        <begin position="41"/>
        <end position="58"/>
    </location>
</feature>
<dbReference type="InterPro" id="IPR051731">
    <property type="entry name" value="DENND11/AVL9_GEFs"/>
</dbReference>
<gene>
    <name evidence="4" type="ORF">SeLEV6574_g03493</name>
</gene>